<reference evidence="3" key="3">
    <citation type="submission" date="2018-03" db="EMBL/GenBank/DDBJ databases">
        <authorList>
            <person name="Naushad S."/>
        </authorList>
    </citation>
    <scope>NUCLEOTIDE SEQUENCE</scope>
    <source>
        <strain evidence="3">SNUC 1409</strain>
    </source>
</reference>
<evidence type="ECO:0000313" key="6">
    <source>
        <dbReference type="Proteomes" id="UP000242547"/>
    </source>
</evidence>
<dbReference type="EMBL" id="PYZL01000036">
    <property type="protein sequence ID" value="PTE73306.1"/>
    <property type="molecule type" value="Genomic_DNA"/>
</dbReference>
<dbReference type="PANTHER" id="PTHR43169">
    <property type="entry name" value="EXSB FAMILY PROTEIN"/>
    <property type="match status" value="1"/>
</dbReference>
<dbReference type="GO" id="GO:0016783">
    <property type="term" value="F:sulfurtransferase activity"/>
    <property type="evidence" value="ECO:0007669"/>
    <property type="project" value="InterPro"/>
</dbReference>
<evidence type="ECO:0000313" key="7">
    <source>
        <dbReference type="Proteomes" id="UP000243350"/>
    </source>
</evidence>
<sequence length="278" mass="31767">MIYMTELQNKELKLDSLLQEMKSVVIAFSGGVDSSFVLKKAIDVLGIDNVKPVVVKSELFRNEEFNQAIDLGREMGIEVIETEMSELNDANIVKNTPESWYYSKRLMYSNLSQIKEDLGLNYVLDGMIMDDLEDFRPGLKAREEFGVRSVLQEAQLYKTEIRELSKQYNLPVWNKPALCSLASRIPYGEELSFTKVNKVNEAEKHILNLGVNNVRVRYHHNIARIEVAQEDLATVITNKDNITLRLKELGFDYVTVDLEGYRTGSMNEVIDTTSTKLV</sequence>
<evidence type="ECO:0000313" key="3">
    <source>
        <dbReference type="EMBL" id="PTF14767.1"/>
    </source>
</evidence>
<dbReference type="EMBL" id="PYZH01000014">
    <property type="protein sequence ID" value="PTF16177.1"/>
    <property type="molecule type" value="Genomic_DNA"/>
</dbReference>
<reference evidence="2" key="2">
    <citation type="submission" date="2018-03" db="EMBL/GenBank/DDBJ databases">
        <authorList>
            <person name="Keele B.F."/>
        </authorList>
    </citation>
    <scope>NUCLEOTIDE SEQUENCE</scope>
    <source>
        <strain evidence="4">SNUC 4143</strain>
        <strain evidence="2">SNUC 761</strain>
    </source>
</reference>
<evidence type="ECO:0000313" key="4">
    <source>
        <dbReference type="EMBL" id="PTF16177.1"/>
    </source>
</evidence>
<evidence type="ECO:0000259" key="1">
    <source>
        <dbReference type="Pfam" id="PF02540"/>
    </source>
</evidence>
<dbReference type="NCBIfam" id="TIGR00268">
    <property type="entry name" value="ATP-dependent sacrificial sulfur transferase LarE"/>
    <property type="match status" value="1"/>
</dbReference>
<evidence type="ECO:0000313" key="2">
    <source>
        <dbReference type="EMBL" id="PTE73306.1"/>
    </source>
</evidence>
<dbReference type="PANTHER" id="PTHR43169:SF2">
    <property type="entry name" value="NAD_GMP SYNTHASE DOMAIN-CONTAINING PROTEIN"/>
    <property type="match status" value="1"/>
</dbReference>
<dbReference type="OrthoDB" id="9776919at2"/>
<keyword evidence="2" id="KW-0808">Transferase</keyword>
<comment type="caution">
    <text evidence="2">The sequence shown here is derived from an EMBL/GenBank/DDBJ whole genome shotgun (WGS) entry which is preliminary data.</text>
</comment>
<dbReference type="AlphaFoldDB" id="A0A2K4DQP6"/>
<dbReference type="EMBL" id="PYZI01000003">
    <property type="protein sequence ID" value="PTF14767.1"/>
    <property type="molecule type" value="Genomic_DNA"/>
</dbReference>
<dbReference type="PIRSF" id="PIRSF006661">
    <property type="entry name" value="PP-lp_UCP006661"/>
    <property type="match status" value="1"/>
</dbReference>
<name>A0A2K4DQP6_9STAP</name>
<dbReference type="Proteomes" id="UP000242088">
    <property type="component" value="Unassembled WGS sequence"/>
</dbReference>
<dbReference type="Pfam" id="PF02540">
    <property type="entry name" value="NAD_synthase"/>
    <property type="match status" value="1"/>
</dbReference>
<dbReference type="InterPro" id="IPR022310">
    <property type="entry name" value="NAD/GMP_synthase"/>
</dbReference>
<dbReference type="Proteomes" id="UP000243350">
    <property type="component" value="Unassembled WGS sequence"/>
</dbReference>
<dbReference type="InterPro" id="IPR005232">
    <property type="entry name" value="LarE"/>
</dbReference>
<dbReference type="InterPro" id="IPR052188">
    <property type="entry name" value="Ni-pincer_cofactor_biosynth"/>
</dbReference>
<evidence type="ECO:0000313" key="5">
    <source>
        <dbReference type="Proteomes" id="UP000242088"/>
    </source>
</evidence>
<protein>
    <submittedName>
        <fullName evidence="2">ATP-dependent sacrificial sulfur transferase LarE</fullName>
    </submittedName>
</protein>
<organism evidence="2 6">
    <name type="scientific">Staphylococcus devriesei</name>
    <dbReference type="NCBI Taxonomy" id="586733"/>
    <lineage>
        <taxon>Bacteria</taxon>
        <taxon>Bacillati</taxon>
        <taxon>Bacillota</taxon>
        <taxon>Bacilli</taxon>
        <taxon>Bacillales</taxon>
        <taxon>Staphylococcaceae</taxon>
        <taxon>Staphylococcus</taxon>
    </lineage>
</organism>
<dbReference type="Proteomes" id="UP000242547">
    <property type="component" value="Unassembled WGS sequence"/>
</dbReference>
<feature type="domain" description="NAD/GMP synthase" evidence="1">
    <location>
        <begin position="20"/>
        <end position="90"/>
    </location>
</feature>
<dbReference type="SUPFAM" id="SSF52402">
    <property type="entry name" value="Adenine nucleotide alpha hydrolases-like"/>
    <property type="match status" value="1"/>
</dbReference>
<keyword evidence="5" id="KW-1185">Reference proteome</keyword>
<dbReference type="Gene3D" id="3.40.50.620">
    <property type="entry name" value="HUPs"/>
    <property type="match status" value="1"/>
</dbReference>
<accession>A0A2K4DQP6</accession>
<reference evidence="5 6" key="1">
    <citation type="journal article" date="2016" name="Front. Microbiol.">
        <title>Comprehensive Phylogenetic Analysis of Bovine Non-aureus Staphylococci Species Based on Whole-Genome Sequencing.</title>
        <authorList>
            <person name="Naushad S."/>
            <person name="Barkema H.W."/>
            <person name="Luby C."/>
            <person name="Condas L.A."/>
            <person name="Nobrega D.B."/>
            <person name="Carson D.A."/>
            <person name="De Buck J."/>
        </authorList>
    </citation>
    <scope>NUCLEOTIDE SEQUENCE [LARGE SCALE GENOMIC DNA]</scope>
    <source>
        <strain evidence="3 5">SNUC 1409</strain>
        <strain evidence="4 7">SNUC 4143</strain>
        <strain evidence="2 6">SNUC 761</strain>
    </source>
</reference>
<proteinExistence type="predicted"/>
<dbReference type="CDD" id="cd01990">
    <property type="entry name" value="LarE-like"/>
    <property type="match status" value="1"/>
</dbReference>
<dbReference type="GO" id="GO:0006163">
    <property type="term" value="P:purine nucleotide metabolic process"/>
    <property type="evidence" value="ECO:0007669"/>
    <property type="project" value="UniProtKB-ARBA"/>
</dbReference>
<dbReference type="InterPro" id="IPR014729">
    <property type="entry name" value="Rossmann-like_a/b/a_fold"/>
</dbReference>
<gene>
    <name evidence="2" type="primary">larE</name>
    <name evidence="2" type="ORF">BUY44_06530</name>
    <name evidence="3" type="ORF">BUY47_03850</name>
    <name evidence="4" type="ORF">BUY48_03785</name>
</gene>